<keyword evidence="5" id="KW-1185">Reference proteome</keyword>
<keyword evidence="4" id="KW-0966">Cell projection</keyword>
<feature type="region of interest" description="Disordered" evidence="2">
    <location>
        <begin position="288"/>
        <end position="353"/>
    </location>
</feature>
<accession>A0A2C8F6M4</accession>
<dbReference type="OrthoDB" id="5468982at2"/>
<evidence type="ECO:0000313" key="5">
    <source>
        <dbReference type="Proteomes" id="UP000219215"/>
    </source>
</evidence>
<feature type="coiled-coil region" evidence="1">
    <location>
        <begin position="518"/>
        <end position="552"/>
    </location>
</feature>
<proteinExistence type="predicted"/>
<evidence type="ECO:0000313" key="4">
    <source>
        <dbReference type="EMBL" id="SOB58392.1"/>
    </source>
</evidence>
<keyword evidence="1" id="KW-0175">Coiled coil</keyword>
<dbReference type="RefSeq" id="WP_097011455.1">
    <property type="nucleotide sequence ID" value="NZ_LT907975.1"/>
</dbReference>
<organism evidence="4 5">
    <name type="scientific">Pseudodesulfovibrio profundus</name>
    <dbReference type="NCBI Taxonomy" id="57320"/>
    <lineage>
        <taxon>Bacteria</taxon>
        <taxon>Pseudomonadati</taxon>
        <taxon>Thermodesulfobacteriota</taxon>
        <taxon>Desulfovibrionia</taxon>
        <taxon>Desulfovibrionales</taxon>
        <taxon>Desulfovibrionaceae</taxon>
    </lineage>
</organism>
<keyword evidence="4" id="KW-0969">Cilium</keyword>
<dbReference type="KEGG" id="pprf:DPRO_1498"/>
<feature type="domain" description="Flagellar hook-length control protein-like C-terminal" evidence="3">
    <location>
        <begin position="426"/>
        <end position="503"/>
    </location>
</feature>
<dbReference type="InterPro" id="IPR038610">
    <property type="entry name" value="FliK-like_C_sf"/>
</dbReference>
<dbReference type="Proteomes" id="UP000219215">
    <property type="component" value="Chromosome DPRO"/>
</dbReference>
<evidence type="ECO:0000256" key="2">
    <source>
        <dbReference type="SAM" id="MobiDB-lite"/>
    </source>
</evidence>
<gene>
    <name evidence="4" type="ORF">DPRO_1498</name>
</gene>
<dbReference type="Pfam" id="PF02120">
    <property type="entry name" value="Flg_hook"/>
    <property type="match status" value="1"/>
</dbReference>
<keyword evidence="4" id="KW-0282">Flagellum</keyword>
<dbReference type="EMBL" id="LT907975">
    <property type="protein sequence ID" value="SOB58392.1"/>
    <property type="molecule type" value="Genomic_DNA"/>
</dbReference>
<feature type="compositionally biased region" description="Basic and acidic residues" evidence="2">
    <location>
        <begin position="90"/>
        <end position="105"/>
    </location>
</feature>
<evidence type="ECO:0000259" key="3">
    <source>
        <dbReference type="Pfam" id="PF02120"/>
    </source>
</evidence>
<feature type="compositionally biased region" description="Basic and acidic residues" evidence="2">
    <location>
        <begin position="289"/>
        <end position="328"/>
    </location>
</feature>
<dbReference type="AlphaFoldDB" id="A0A2C8F6M4"/>
<name>A0A2C8F6M4_9BACT</name>
<dbReference type="Gene3D" id="3.30.750.140">
    <property type="match status" value="1"/>
</dbReference>
<reference evidence="5" key="1">
    <citation type="submission" date="2017-09" db="EMBL/GenBank/DDBJ databases">
        <authorList>
            <person name="Regsiter A."/>
            <person name="William W."/>
        </authorList>
    </citation>
    <scope>NUCLEOTIDE SEQUENCE [LARGE SCALE GENOMIC DNA]</scope>
    <source>
        <strain evidence="5">500-1</strain>
    </source>
</reference>
<protein>
    <submittedName>
        <fullName evidence="4">Flagellar hook-length control protein</fullName>
    </submittedName>
</protein>
<evidence type="ECO:0000256" key="1">
    <source>
        <dbReference type="SAM" id="Coils"/>
    </source>
</evidence>
<feature type="region of interest" description="Disordered" evidence="2">
    <location>
        <begin position="64"/>
        <end position="105"/>
    </location>
</feature>
<dbReference type="InterPro" id="IPR021136">
    <property type="entry name" value="Flagellar_hook_control-like_C"/>
</dbReference>
<sequence>MQNIPGIALEKATEQMKTLTYSNVKTTTQHQLFADLFNQHSNRIEDELALKPVATKEQVLEAAPVVSEEKHQPTSVANEEAPVQQAPEKPAAEGRDRDKRMTQEDLNAVRDDLKQYGMTEEDIAEIEEEVNSEDGMTWGQFVSTIAHKMNEMRKVSLSDEQKDQLHTFFAKFGFTEKESTKLIKQLENGHQDKVMAALQQKIDQMPEQQQLLFSKEQIEAFSAAMNFSKEFTSKIKEAFGKNMMAKDMKEAFTMIRQEMANMDKKDQELVRAVGKTFLQAMGNTAKDSTAAKDLGEAVDLKPRVGEDQPRPDVKQEFREAADNRKDVLPDANARKSSQKVMPEQAQQDMTDQNMDNDSNSTWNNFFGKLQDDGSGQKGAPQIKATTETIESLLKTGLAEAQAADKARAWEKISAPKVMRQVENAFIQTMNNGAKQLTLQLTPEALGKLSVMLQVNGKEVSATIRAESADAAKVIAENIDIIKSSLESQGLKVDKLDVQTGLSGSNDHNNWAGQDQHNLAREREAMMAMRNHMRQMREESGVLAQDMQNVREQVINSDQRLYVVA</sequence>
<dbReference type="CDD" id="cd17470">
    <property type="entry name" value="T3SS_Flik_C"/>
    <property type="match status" value="1"/>
</dbReference>